<feature type="domain" description="SGNH hydrolase-type esterase" evidence="1">
    <location>
        <begin position="223"/>
        <end position="429"/>
    </location>
</feature>
<dbReference type="GO" id="GO:0004622">
    <property type="term" value="F:phosphatidylcholine lysophospholipase activity"/>
    <property type="evidence" value="ECO:0007669"/>
    <property type="project" value="TreeGrafter"/>
</dbReference>
<proteinExistence type="predicted"/>
<reference evidence="2" key="1">
    <citation type="submission" date="2019-08" db="EMBL/GenBank/DDBJ databases">
        <authorList>
            <person name="Kucharzyk K."/>
            <person name="Murdoch R.W."/>
            <person name="Higgins S."/>
            <person name="Loffler F."/>
        </authorList>
    </citation>
    <scope>NUCLEOTIDE SEQUENCE</scope>
</reference>
<dbReference type="Gene3D" id="3.40.50.1110">
    <property type="entry name" value="SGNH hydrolase"/>
    <property type="match status" value="2"/>
</dbReference>
<dbReference type="SUPFAM" id="SSF52266">
    <property type="entry name" value="SGNH hydrolase"/>
    <property type="match status" value="2"/>
</dbReference>
<name>A0A644X6G2_9ZZZZ</name>
<dbReference type="PANTHER" id="PTHR30383">
    <property type="entry name" value="THIOESTERASE 1/PROTEASE 1/LYSOPHOSPHOLIPASE L1"/>
    <property type="match status" value="1"/>
</dbReference>
<dbReference type="InterPro" id="IPR013830">
    <property type="entry name" value="SGNH_hydro"/>
</dbReference>
<comment type="caution">
    <text evidence="2">The sequence shown here is derived from an EMBL/GenBank/DDBJ whole genome shotgun (WGS) entry which is preliminary data.</text>
</comment>
<accession>A0A644X6G2</accession>
<dbReference type="PANTHER" id="PTHR30383:SF5">
    <property type="entry name" value="SGNH HYDROLASE-TYPE ESTERASE DOMAIN-CONTAINING PROTEIN"/>
    <property type="match status" value="1"/>
</dbReference>
<gene>
    <name evidence="2" type="ORF">SDC9_58019</name>
</gene>
<evidence type="ECO:0000259" key="1">
    <source>
        <dbReference type="Pfam" id="PF13472"/>
    </source>
</evidence>
<dbReference type="InterPro" id="IPR036514">
    <property type="entry name" value="SGNH_hydro_sf"/>
</dbReference>
<protein>
    <recommendedName>
        <fullName evidence="1">SGNH hydrolase-type esterase domain-containing protein</fullName>
    </recommendedName>
</protein>
<organism evidence="2">
    <name type="scientific">bioreactor metagenome</name>
    <dbReference type="NCBI Taxonomy" id="1076179"/>
    <lineage>
        <taxon>unclassified sequences</taxon>
        <taxon>metagenomes</taxon>
        <taxon>ecological metagenomes</taxon>
    </lineage>
</organism>
<dbReference type="AlphaFoldDB" id="A0A644X6G2"/>
<dbReference type="Pfam" id="PF13472">
    <property type="entry name" value="Lipase_GDSL_2"/>
    <property type="match status" value="2"/>
</dbReference>
<sequence>MKKVLSLLLFLLFVLTRLSAQETKIKVACIGNSITFGAGIKDRVNHSYPSILGRMLGKDYEVQNFGVSARTLLNKGDHPYMKEVQFQDALNYQPDIVVIKLGTNDTKPQNWKYKNEYQSDMEQMVNAFHSLPSHPRVYLCYPATAYSIKWGINDSIIVHDVIPMIDAVARKLSLEVIDLHSPTANKKELFPDDIHPNPEGAAILANEVYKTITKKKSGSRILFIGDSITDGNWGGGGAKPSSERNHWDQNHIFGNGYMYLCAAHYQGLYPEREYRFLNRGISGHKLEDLKGRWEVDVLKESPDVLSVLIGTNDIDQFMRSKEKTFDFERWGNNYKALIDASLKQNPHLKLILCSPFVVNSGGMKSKADFALRDSLIREAGQVVEKIAADCGAVFINYQQLFDELYYKYPALPDTYWLWDGIHPTPAGHQKMAERWVEQAGDF</sequence>
<dbReference type="EMBL" id="VSSQ01001862">
    <property type="protein sequence ID" value="MPM11669.1"/>
    <property type="molecule type" value="Genomic_DNA"/>
</dbReference>
<dbReference type="InterPro" id="IPR051532">
    <property type="entry name" value="Ester_Hydrolysis_Enzymes"/>
</dbReference>
<dbReference type="CDD" id="cd01834">
    <property type="entry name" value="SGNH_hydrolase_like_2"/>
    <property type="match status" value="1"/>
</dbReference>
<feature type="domain" description="SGNH hydrolase-type esterase" evidence="1">
    <location>
        <begin position="29"/>
        <end position="202"/>
    </location>
</feature>
<evidence type="ECO:0000313" key="2">
    <source>
        <dbReference type="EMBL" id="MPM11669.1"/>
    </source>
</evidence>